<evidence type="ECO:0000256" key="3">
    <source>
        <dbReference type="ARBA" id="ARBA00022475"/>
    </source>
</evidence>
<evidence type="ECO:0000256" key="5">
    <source>
        <dbReference type="ARBA" id="ARBA00022989"/>
    </source>
</evidence>
<feature type="domain" description="EamA" evidence="8">
    <location>
        <begin position="153"/>
        <end position="289"/>
    </location>
</feature>
<keyword evidence="5 7" id="KW-1133">Transmembrane helix</keyword>
<feature type="transmembrane region" description="Helical" evidence="7">
    <location>
        <begin position="183"/>
        <end position="211"/>
    </location>
</feature>
<dbReference type="InterPro" id="IPR000620">
    <property type="entry name" value="EamA_dom"/>
</dbReference>
<dbReference type="SUPFAM" id="SSF103481">
    <property type="entry name" value="Multidrug resistance efflux transporter EmrE"/>
    <property type="match status" value="2"/>
</dbReference>
<sequence>MSLHPYFLITLAMLFFSGNFIAGKAFEGIIDPITLAFFRAFLGSIVLIPLCFKEIVRNMPLWKREWKALTSLSLSGIVLFNVSLYAAVNYTSTINASIVDALTPAVAAVLGYILLKERLHIMQNFGVLFSFLGVLWIITEGRPALLLQLSVNIGDVIMFAGVCCWAVYSIVIKRHSYKFPPVAGLTVTMIIGWLMLLPFTLAEVFLIGFPALTSSSVAGGLLYIGIFPSAIALLLWYKGVGEVGPSKASVFFNLVPLFTTLMAVIFLGENFTVHQFSGGAAVLIGVYFAAGRKY</sequence>
<feature type="transmembrane region" description="Helical" evidence="7">
    <location>
        <begin position="273"/>
        <end position="290"/>
    </location>
</feature>
<feature type="transmembrane region" description="Helical" evidence="7">
    <location>
        <begin position="68"/>
        <end position="88"/>
    </location>
</feature>
<name>A0A5C7FAP3_9BACI</name>
<evidence type="ECO:0000256" key="4">
    <source>
        <dbReference type="ARBA" id="ARBA00022692"/>
    </source>
</evidence>
<feature type="transmembrane region" description="Helical" evidence="7">
    <location>
        <begin position="249"/>
        <end position="267"/>
    </location>
</feature>
<keyword evidence="10" id="KW-1185">Reference proteome</keyword>
<feature type="transmembrane region" description="Helical" evidence="7">
    <location>
        <begin position="145"/>
        <end position="171"/>
    </location>
</feature>
<dbReference type="InterPro" id="IPR050638">
    <property type="entry name" value="AA-Vitamin_Transporters"/>
</dbReference>
<comment type="similarity">
    <text evidence="2">Belongs to the EamA transporter family.</text>
</comment>
<dbReference type="KEGG" id="ahal:FTX54_006150"/>
<evidence type="ECO:0000256" key="6">
    <source>
        <dbReference type="ARBA" id="ARBA00023136"/>
    </source>
</evidence>
<dbReference type="InterPro" id="IPR037185">
    <property type="entry name" value="EmrE-like"/>
</dbReference>
<comment type="subcellular location">
    <subcellularLocation>
        <location evidence="1">Cell membrane</location>
        <topology evidence="1">Multi-pass membrane protein</topology>
    </subcellularLocation>
</comment>
<keyword evidence="3" id="KW-1003">Cell membrane</keyword>
<dbReference type="Pfam" id="PF00892">
    <property type="entry name" value="EamA"/>
    <property type="match status" value="2"/>
</dbReference>
<keyword evidence="6 7" id="KW-0472">Membrane</keyword>
<feature type="transmembrane region" description="Helical" evidence="7">
    <location>
        <begin position="94"/>
        <end position="114"/>
    </location>
</feature>
<feature type="transmembrane region" description="Helical" evidence="7">
    <location>
        <begin position="33"/>
        <end position="56"/>
    </location>
</feature>
<dbReference type="EMBL" id="CP144914">
    <property type="protein sequence ID" value="WWD81128.1"/>
    <property type="molecule type" value="Genomic_DNA"/>
</dbReference>
<feature type="domain" description="EamA" evidence="8">
    <location>
        <begin position="6"/>
        <end position="138"/>
    </location>
</feature>
<dbReference type="AlphaFoldDB" id="A0A5C7FAP3"/>
<evidence type="ECO:0000313" key="10">
    <source>
        <dbReference type="Proteomes" id="UP000321816"/>
    </source>
</evidence>
<evidence type="ECO:0000256" key="1">
    <source>
        <dbReference type="ARBA" id="ARBA00004651"/>
    </source>
</evidence>
<reference evidence="9 10" key="1">
    <citation type="submission" date="2024-01" db="EMBL/GenBank/DDBJ databases">
        <title>Complete Genome Sequence of Alkalicoccus halolimnae BZ-SZ-XJ29T, a Moderately Halophilic Bacterium Isolated from a Salt Lake.</title>
        <authorList>
            <person name="Zhao B."/>
        </authorList>
    </citation>
    <scope>NUCLEOTIDE SEQUENCE [LARGE SCALE GENOMIC DNA]</scope>
    <source>
        <strain evidence="9 10">BZ-SZ-XJ29</strain>
    </source>
</reference>
<evidence type="ECO:0000256" key="7">
    <source>
        <dbReference type="SAM" id="Phobius"/>
    </source>
</evidence>
<dbReference type="OrthoDB" id="9805239at2"/>
<evidence type="ECO:0000313" key="9">
    <source>
        <dbReference type="EMBL" id="WWD81128.1"/>
    </source>
</evidence>
<accession>A0A5C7FAP3</accession>
<dbReference type="Proteomes" id="UP000321816">
    <property type="component" value="Chromosome"/>
</dbReference>
<evidence type="ECO:0000256" key="2">
    <source>
        <dbReference type="ARBA" id="ARBA00007362"/>
    </source>
</evidence>
<gene>
    <name evidence="9" type="ORF">FTX54_006150</name>
</gene>
<dbReference type="PANTHER" id="PTHR32322:SF18">
    <property type="entry name" value="S-ADENOSYLMETHIONINE_S-ADENOSYLHOMOCYSTEINE TRANSPORTER"/>
    <property type="match status" value="1"/>
</dbReference>
<proteinExistence type="inferred from homology"/>
<dbReference type="RefSeq" id="WP_147803100.1">
    <property type="nucleotide sequence ID" value="NZ_CP144914.1"/>
</dbReference>
<dbReference type="GO" id="GO:0005886">
    <property type="term" value="C:plasma membrane"/>
    <property type="evidence" value="ECO:0007669"/>
    <property type="project" value="UniProtKB-SubCell"/>
</dbReference>
<feature type="transmembrane region" description="Helical" evidence="7">
    <location>
        <begin position="121"/>
        <end position="139"/>
    </location>
</feature>
<keyword evidence="4 7" id="KW-0812">Transmembrane</keyword>
<dbReference type="PANTHER" id="PTHR32322">
    <property type="entry name" value="INNER MEMBRANE TRANSPORTER"/>
    <property type="match status" value="1"/>
</dbReference>
<organism evidence="9 10">
    <name type="scientific">Alkalicoccus halolimnae</name>
    <dbReference type="NCBI Taxonomy" id="1667239"/>
    <lineage>
        <taxon>Bacteria</taxon>
        <taxon>Bacillati</taxon>
        <taxon>Bacillota</taxon>
        <taxon>Bacilli</taxon>
        <taxon>Bacillales</taxon>
        <taxon>Bacillaceae</taxon>
        <taxon>Alkalicoccus</taxon>
    </lineage>
</organism>
<protein>
    <submittedName>
        <fullName evidence="9">DMT family transporter</fullName>
    </submittedName>
</protein>
<feature type="transmembrane region" description="Helical" evidence="7">
    <location>
        <begin position="217"/>
        <end position="237"/>
    </location>
</feature>
<evidence type="ECO:0000259" key="8">
    <source>
        <dbReference type="Pfam" id="PF00892"/>
    </source>
</evidence>